<comment type="similarity">
    <text evidence="1">Belongs to the GST superfamily. NadH family.</text>
</comment>
<dbReference type="Pfam" id="PF01323">
    <property type="entry name" value="DSBA"/>
    <property type="match status" value="1"/>
</dbReference>
<dbReference type="InterPro" id="IPR014440">
    <property type="entry name" value="HCCAis_GSTk"/>
</dbReference>
<dbReference type="InterPro" id="IPR051924">
    <property type="entry name" value="GST_Kappa/NadH"/>
</dbReference>
<feature type="active site" description="Nucleophile" evidence="2">
    <location>
        <position position="13"/>
    </location>
</feature>
<evidence type="ECO:0000313" key="4">
    <source>
        <dbReference type="EMBL" id="NWN90285.1"/>
    </source>
</evidence>
<gene>
    <name evidence="4" type="ORF">HLV39_02070</name>
</gene>
<proteinExistence type="inferred from homology"/>
<dbReference type="SUPFAM" id="SSF52833">
    <property type="entry name" value="Thioredoxin-like"/>
    <property type="match status" value="1"/>
</dbReference>
<dbReference type="PANTHER" id="PTHR42943:SF2">
    <property type="entry name" value="GLUTATHIONE S-TRANSFERASE KAPPA 1"/>
    <property type="match status" value="1"/>
</dbReference>
<evidence type="ECO:0000313" key="5">
    <source>
        <dbReference type="Proteomes" id="UP000536442"/>
    </source>
</evidence>
<dbReference type="GO" id="GO:1901170">
    <property type="term" value="P:naphthalene catabolic process"/>
    <property type="evidence" value="ECO:0007669"/>
    <property type="project" value="InterPro"/>
</dbReference>
<feature type="domain" description="DSBA-like thioredoxin" evidence="3">
    <location>
        <begin position="4"/>
        <end position="193"/>
    </location>
</feature>
<dbReference type="CDD" id="cd03022">
    <property type="entry name" value="DsbA_HCCA_Iso"/>
    <property type="match status" value="1"/>
</dbReference>
<reference evidence="4 5" key="1">
    <citation type="submission" date="2020-03" db="EMBL/GenBank/DDBJ databases">
        <title>Metagenomic, metatranscriptomic, and metabolomic analyses revealed the key microbes and metabolic features during the fermentation of ganjang, Korean traditional soy sauce.</title>
        <authorList>
            <person name="Chun B.H."/>
            <person name="Jeon C.O."/>
        </authorList>
    </citation>
    <scope>NUCLEOTIDE SEQUENCE [LARGE SCALE GENOMIC DNA]</scope>
    <source>
        <strain evidence="4 5">KG14</strain>
    </source>
</reference>
<evidence type="ECO:0000259" key="3">
    <source>
        <dbReference type="Pfam" id="PF01323"/>
    </source>
</evidence>
<dbReference type="GO" id="GO:0006749">
    <property type="term" value="P:glutathione metabolic process"/>
    <property type="evidence" value="ECO:0007669"/>
    <property type="project" value="TreeGrafter"/>
</dbReference>
<dbReference type="InterPro" id="IPR036249">
    <property type="entry name" value="Thioredoxin-like_sf"/>
</dbReference>
<keyword evidence="5" id="KW-1185">Reference proteome</keyword>
<accession>A0A851HTL8</accession>
<dbReference type="InterPro" id="IPR044087">
    <property type="entry name" value="NahD-like"/>
</dbReference>
<evidence type="ECO:0000256" key="1">
    <source>
        <dbReference type="PIRNR" id="PIRNR006386"/>
    </source>
</evidence>
<protein>
    <recommendedName>
        <fullName evidence="1">2-hydroxychromene-2-carboxylate isomerase</fullName>
        <ecNumber evidence="1">5.99.1.4</ecNumber>
    </recommendedName>
</protein>
<name>A0A851HTL8_9GAMM</name>
<dbReference type="EC" id="5.99.1.4" evidence="1"/>
<dbReference type="AlphaFoldDB" id="A0A851HTL8"/>
<dbReference type="PIRSF" id="PIRSF006386">
    <property type="entry name" value="HCCAis_GSTk"/>
    <property type="match status" value="1"/>
</dbReference>
<keyword evidence="1 4" id="KW-0413">Isomerase</keyword>
<dbReference type="InterPro" id="IPR001853">
    <property type="entry name" value="DSBA-like_thioredoxin_dom"/>
</dbReference>
<sequence>MSNTIEVYFDVGSPASYLAWTQLPALADRNDAGINWKPMLLGGVFKATGNQSPGTIPTKGHYTRVDLSRFAKQYGVPFESNPYFPINTLQLMRGATGYLESPRFQEYLNAIFTAIWVDKKNLNDPDVVSEVLTNAGFDPSEVLALSNKPAVKEQLKQTTEEAVSRGVFGAPTCFVANEMFFGQDRLDWVEKALR</sequence>
<dbReference type="GO" id="GO:0018845">
    <property type="term" value="F:2-hydroxychromene-2-carboxylate isomerase activity"/>
    <property type="evidence" value="ECO:0007669"/>
    <property type="project" value="UniProtKB-UniRule"/>
</dbReference>
<evidence type="ECO:0000256" key="2">
    <source>
        <dbReference type="PIRSR" id="PIRSR006386-1"/>
    </source>
</evidence>
<organism evidence="4 5">
    <name type="scientific">Marinobacter adhaerens</name>
    <dbReference type="NCBI Taxonomy" id="1033846"/>
    <lineage>
        <taxon>Bacteria</taxon>
        <taxon>Pseudomonadati</taxon>
        <taxon>Pseudomonadota</taxon>
        <taxon>Gammaproteobacteria</taxon>
        <taxon>Pseudomonadales</taxon>
        <taxon>Marinobacteraceae</taxon>
        <taxon>Marinobacter</taxon>
    </lineage>
</organism>
<dbReference type="GO" id="GO:0004602">
    <property type="term" value="F:glutathione peroxidase activity"/>
    <property type="evidence" value="ECO:0007669"/>
    <property type="project" value="TreeGrafter"/>
</dbReference>
<dbReference type="GO" id="GO:0004364">
    <property type="term" value="F:glutathione transferase activity"/>
    <property type="evidence" value="ECO:0007669"/>
    <property type="project" value="TreeGrafter"/>
</dbReference>
<dbReference type="EMBL" id="JABEVQ010000001">
    <property type="protein sequence ID" value="NWN90285.1"/>
    <property type="molecule type" value="Genomic_DNA"/>
</dbReference>
<dbReference type="PANTHER" id="PTHR42943">
    <property type="entry name" value="GLUTATHIONE S-TRANSFERASE KAPPA"/>
    <property type="match status" value="1"/>
</dbReference>
<comment type="caution">
    <text evidence="4">The sequence shown here is derived from an EMBL/GenBank/DDBJ whole genome shotgun (WGS) entry which is preliminary data.</text>
</comment>
<comment type="catalytic activity">
    <reaction evidence="1">
        <text>2-hydroxychromene-2-carboxylate = (3E)-4-(2-hydroxyphenyl)-2-oxobut-3-enoate</text>
        <dbReference type="Rhea" id="RHEA:27401"/>
        <dbReference type="ChEBI" id="CHEBI:59350"/>
        <dbReference type="ChEBI" id="CHEBI:59353"/>
        <dbReference type="EC" id="5.99.1.4"/>
    </reaction>
</comment>
<dbReference type="Proteomes" id="UP000536442">
    <property type="component" value="Unassembled WGS sequence"/>
</dbReference>
<dbReference type="Gene3D" id="3.40.30.10">
    <property type="entry name" value="Glutaredoxin"/>
    <property type="match status" value="1"/>
</dbReference>